<name>A0ACB0ZDL6_MELEN</name>
<dbReference type="Proteomes" id="UP001497535">
    <property type="component" value="Unassembled WGS sequence"/>
</dbReference>
<proteinExistence type="predicted"/>
<evidence type="ECO:0000313" key="2">
    <source>
        <dbReference type="Proteomes" id="UP001497535"/>
    </source>
</evidence>
<sequence length="967" mass="103390">MFTRGIGRGVGNVRGGGDTNVGTGSGFVGGGDSSNCQNNMGSFGRGGRGNSSFGVGTHPGLDDPSGQVGGDSFGRGGRGNSSFGVGTHPGLGDPSGQVGGDSFGRGGRGNSSFDTGSVPARGIGRGSGNGRGGGNSSVGPGTGSSAGVGDFSNNQNGMESSIGHGRGGRGNSSFGVEGADPSFGQVGGGPTFGRGGRGHSSIAAGGADPSFGQVGGDSSFGRGHGNSSYDTGGVPARGIGRGNGRGGGDTGLTVGARDSSNGQNNMGSSSGRGRGNSSFDAGGPDPSFVRARGNSSGGRSFFATGSNSVEVQQNAPNVNDNNSYFNREKVTTEDSVNCTTVDQVGNNNGVQNSDEKPISRGFALRERLVDDLYKDDEIFKHQYVDIADADDDVMITGVNVKLILESWTEFNMDPVLKENITVKSNYIRPRKIQKHVIPYVLSGYDLKGHSETGSGKTGAFLIPIIQKILADPSSQRQPSEIAAPFALVLSPTRELCLQIYDQCRKFANGTFVKITRAYGQFNFGVNLGQLKEGCDILIATTGRLMHLIKDKHIDLSELKYFVLDEADRMLENNFLTSVREIIESPNFPSKEKRQTMIFSATFPPEIEELANEILRSDYVTASNNKPVSANNRVKQSFLNVESDKMECLKEMLDKEVKTAAEKNPENPKPRRTLVFVETRRDADRLAVYLNENGIKSLTLNGERKQSEREMALRKFDRGFIDVLVATDVCARGIDIKGLEHVINYDLPQDAVTYVHRIGRTGRLVTGYSTSFVDLKKNANLIPELIKILQSSSTPVPQFMAGYTANESVTYVPYNQKKQISTEFENGVQNYQNGFDNGDNTNDVWNNNEPQVEPFIDTALVKNTPVVNTAPAQSIERSSDYWASAIKQPTKSSFVQNGAKPMVQTRVAPAAQTHVAPAAQTHVVPVAQTQFAPVAQTRVVPAAHSVAQENNNDWDKNDNWEDIDNSWN</sequence>
<evidence type="ECO:0000313" key="1">
    <source>
        <dbReference type="EMBL" id="CAK5076300.1"/>
    </source>
</evidence>
<gene>
    <name evidence="1" type="ORF">MENTE1834_LOCUS23162</name>
</gene>
<keyword evidence="2" id="KW-1185">Reference proteome</keyword>
<organism evidence="1 2">
    <name type="scientific">Meloidogyne enterolobii</name>
    <name type="common">Root-knot nematode worm</name>
    <name type="synonym">Meloidogyne mayaguensis</name>
    <dbReference type="NCBI Taxonomy" id="390850"/>
    <lineage>
        <taxon>Eukaryota</taxon>
        <taxon>Metazoa</taxon>
        <taxon>Ecdysozoa</taxon>
        <taxon>Nematoda</taxon>
        <taxon>Chromadorea</taxon>
        <taxon>Rhabditida</taxon>
        <taxon>Tylenchina</taxon>
        <taxon>Tylenchomorpha</taxon>
        <taxon>Tylenchoidea</taxon>
        <taxon>Meloidogynidae</taxon>
        <taxon>Meloidogyninae</taxon>
        <taxon>Meloidogyne</taxon>
    </lineage>
</organism>
<protein>
    <submittedName>
        <fullName evidence="1">Uncharacterized protein</fullName>
    </submittedName>
</protein>
<accession>A0ACB0ZDL6</accession>
<dbReference type="EMBL" id="CAVMJV010000030">
    <property type="protein sequence ID" value="CAK5076300.1"/>
    <property type="molecule type" value="Genomic_DNA"/>
</dbReference>
<reference evidence="1" key="1">
    <citation type="submission" date="2023-11" db="EMBL/GenBank/DDBJ databases">
        <authorList>
            <person name="Poullet M."/>
        </authorList>
    </citation>
    <scope>NUCLEOTIDE SEQUENCE</scope>
    <source>
        <strain evidence="1">E1834</strain>
    </source>
</reference>
<comment type="caution">
    <text evidence="1">The sequence shown here is derived from an EMBL/GenBank/DDBJ whole genome shotgun (WGS) entry which is preliminary data.</text>
</comment>